<dbReference type="AlphaFoldDB" id="A0A4Q5LQS4"/>
<dbReference type="OrthoDB" id="937423at2"/>
<evidence type="ECO:0000313" key="4">
    <source>
        <dbReference type="Proteomes" id="UP000293162"/>
    </source>
</evidence>
<accession>A0A4Q5LQS4</accession>
<reference evidence="3 4" key="1">
    <citation type="submission" date="2019-02" db="EMBL/GenBank/DDBJ databases">
        <title>Bacterial novel species Emticicia sp. 17J42-9 isolated from soil.</title>
        <authorList>
            <person name="Jung H.-Y."/>
        </authorList>
    </citation>
    <scope>NUCLEOTIDE SEQUENCE [LARGE SCALE GENOMIC DNA]</scope>
    <source>
        <strain evidence="3 4">17J42-9</strain>
    </source>
</reference>
<evidence type="ECO:0000313" key="3">
    <source>
        <dbReference type="EMBL" id="RYU91848.1"/>
    </source>
</evidence>
<dbReference type="Proteomes" id="UP000293162">
    <property type="component" value="Unassembled WGS sequence"/>
</dbReference>
<feature type="transmembrane region" description="Helical" evidence="2">
    <location>
        <begin position="141"/>
        <end position="163"/>
    </location>
</feature>
<gene>
    <name evidence="3" type="ORF">EWM59_26455</name>
</gene>
<evidence type="ECO:0000256" key="1">
    <source>
        <dbReference type="SAM" id="Coils"/>
    </source>
</evidence>
<name>A0A4Q5LQS4_9BACT</name>
<keyword evidence="2" id="KW-1133">Transmembrane helix</keyword>
<protein>
    <submittedName>
        <fullName evidence="3">Uncharacterized protein</fullName>
    </submittedName>
</protein>
<evidence type="ECO:0000256" key="2">
    <source>
        <dbReference type="SAM" id="Phobius"/>
    </source>
</evidence>
<keyword evidence="1" id="KW-0175">Coiled coil</keyword>
<feature type="transmembrane region" description="Helical" evidence="2">
    <location>
        <begin position="175"/>
        <end position="197"/>
    </location>
</feature>
<dbReference type="EMBL" id="SEWF01000086">
    <property type="protein sequence ID" value="RYU91848.1"/>
    <property type="molecule type" value="Genomic_DNA"/>
</dbReference>
<proteinExistence type="predicted"/>
<feature type="transmembrane region" description="Helical" evidence="2">
    <location>
        <begin position="234"/>
        <end position="255"/>
    </location>
</feature>
<keyword evidence="4" id="KW-1185">Reference proteome</keyword>
<feature type="coiled-coil region" evidence="1">
    <location>
        <begin position="108"/>
        <end position="135"/>
    </location>
</feature>
<dbReference type="RefSeq" id="WP_130024232.1">
    <property type="nucleotide sequence ID" value="NZ_SEWF01000086.1"/>
</dbReference>
<sequence length="355" mass="40872">MSFLDRLKNWFRSEIPADVPNYEAPATAIEPQNEVNKPVTPTTEVPVNTAETPLTPFWLENEDALRDEGVIFGLSESKAEEKIGAIRNYFAHKTADLVETVGNLSERINELNLFIGQKETRIEELKEKARTLENREAENHYLPRTIVGLLLSLAMCVGNYYLIDESIQPNFPQNHFFIALGILLAGMFNLFNPKSLFHEKDTPISWKNVLEEVGMPLAASVFVFVQALEHQSTVRALALLLFTFFLFLFAGKLLLSNLTITKNDVSLWLNNRRLKSDKVSKAGEWDTEQNQLKNEIDELRIQKWKIVDELKAPEAELNRLNEKREMMIKLFESEFNLARSYREKLTSKQIKKILE</sequence>
<keyword evidence="2" id="KW-0812">Transmembrane</keyword>
<comment type="caution">
    <text evidence="3">The sequence shown here is derived from an EMBL/GenBank/DDBJ whole genome shotgun (WGS) entry which is preliminary data.</text>
</comment>
<keyword evidence="2" id="KW-0472">Membrane</keyword>
<organism evidence="3 4">
    <name type="scientific">Emticicia agri</name>
    <dbReference type="NCBI Taxonomy" id="2492393"/>
    <lineage>
        <taxon>Bacteria</taxon>
        <taxon>Pseudomonadati</taxon>
        <taxon>Bacteroidota</taxon>
        <taxon>Cytophagia</taxon>
        <taxon>Cytophagales</taxon>
        <taxon>Leadbetterellaceae</taxon>
        <taxon>Emticicia</taxon>
    </lineage>
</organism>